<dbReference type="Gene3D" id="2.60.40.10">
    <property type="entry name" value="Immunoglobulins"/>
    <property type="match status" value="1"/>
</dbReference>
<protein>
    <submittedName>
        <fullName evidence="4">Ig-like domain-containing protein</fullName>
    </submittedName>
</protein>
<proteinExistence type="inferred from homology"/>
<dbReference type="InterPro" id="IPR003344">
    <property type="entry name" value="Big_1_dom"/>
</dbReference>
<keyword evidence="2" id="KW-1133">Transmembrane helix</keyword>
<dbReference type="AlphaFoldDB" id="A0ABD5SXR5"/>
<dbReference type="EMBL" id="JBHSWT010000012">
    <property type="protein sequence ID" value="MFC6770040.1"/>
    <property type="molecule type" value="Genomic_DNA"/>
</dbReference>
<evidence type="ECO:0000313" key="5">
    <source>
        <dbReference type="Proteomes" id="UP001596274"/>
    </source>
</evidence>
<keyword evidence="5" id="KW-1185">Reference proteome</keyword>
<dbReference type="InterPro" id="IPR013783">
    <property type="entry name" value="Ig-like_fold"/>
</dbReference>
<feature type="transmembrane region" description="Helical" evidence="2">
    <location>
        <begin position="26"/>
        <end position="46"/>
    </location>
</feature>
<keyword evidence="2" id="KW-0472">Membrane</keyword>
<dbReference type="Proteomes" id="UP001596274">
    <property type="component" value="Unassembled WGS sequence"/>
</dbReference>
<evidence type="ECO:0000256" key="1">
    <source>
        <dbReference type="ARBA" id="ARBA00010116"/>
    </source>
</evidence>
<comment type="caution">
    <text evidence="4">The sequence shown here is derived from an EMBL/GenBank/DDBJ whole genome shotgun (WGS) entry which is preliminary data.</text>
</comment>
<reference evidence="4 5" key="1">
    <citation type="journal article" date="2019" name="Int. J. Syst. Evol. Microbiol.">
        <title>The Global Catalogue of Microorganisms (GCM) 10K type strain sequencing project: providing services to taxonomists for standard genome sequencing and annotation.</title>
        <authorList>
            <consortium name="The Broad Institute Genomics Platform"/>
            <consortium name="The Broad Institute Genome Sequencing Center for Infectious Disease"/>
            <person name="Wu L."/>
            <person name="Ma J."/>
        </authorList>
    </citation>
    <scope>NUCLEOTIDE SEQUENCE [LARGE SCALE GENOMIC DNA]</scope>
    <source>
        <strain evidence="4 5">PJ61</strain>
    </source>
</reference>
<accession>A0ABD5SXR5</accession>
<keyword evidence="2" id="KW-0812">Transmembrane</keyword>
<dbReference type="InterPro" id="IPR008964">
    <property type="entry name" value="Invasin/intimin_cell_adhesion"/>
</dbReference>
<gene>
    <name evidence="4" type="ORF">ACFQDD_00625</name>
</gene>
<feature type="domain" description="Big-1" evidence="3">
    <location>
        <begin position="317"/>
        <end position="395"/>
    </location>
</feature>
<dbReference type="Pfam" id="PF02369">
    <property type="entry name" value="Big_1"/>
    <property type="match status" value="1"/>
</dbReference>
<evidence type="ECO:0000259" key="3">
    <source>
        <dbReference type="Pfam" id="PF02369"/>
    </source>
</evidence>
<dbReference type="SUPFAM" id="SSF49373">
    <property type="entry name" value="Invasin/intimin cell-adhesion fragments"/>
    <property type="match status" value="1"/>
</dbReference>
<evidence type="ECO:0000256" key="2">
    <source>
        <dbReference type="SAM" id="Phobius"/>
    </source>
</evidence>
<organism evidence="4 5">
    <name type="scientific">Halorubrum pallidum</name>
    <dbReference type="NCBI Taxonomy" id="1526114"/>
    <lineage>
        <taxon>Archaea</taxon>
        <taxon>Methanobacteriati</taxon>
        <taxon>Methanobacteriota</taxon>
        <taxon>Stenosarchaea group</taxon>
        <taxon>Halobacteria</taxon>
        <taxon>Halobacteriales</taxon>
        <taxon>Haloferacaceae</taxon>
        <taxon>Halorubrum</taxon>
    </lineage>
</organism>
<evidence type="ECO:0000313" key="4">
    <source>
        <dbReference type="EMBL" id="MFC6770040.1"/>
    </source>
</evidence>
<comment type="similarity">
    <text evidence="1">Belongs to the intimin/invasin family.</text>
</comment>
<name>A0ABD5SXR5_9EURY</name>
<sequence>MWRDEKEAGSGSTSTRSRAGRAQAQVGVLLVTLLVVVLIVAAQTQFAAAERAETEGEHATTLIEDMQELQVTTIESARSGAPQSVPVKLGSDYSSFLILSQPANYPWGTLETTEPTEVRIENAQATDPDAAQYIDGSPRTFETAGLRYTPAYVEREEPPTLLRNGMIMQRGEGTLTGTTIVDGVQINLIATDGEINETSQRESIIVAEPLSADDSSVPVESTNGEPIEIQLETGLSEAEWESALSDEIDAECSGSEAPYVCGVSVEDSVATITLAPGPTYQLNSALVGYRSVEQPPAAAGDDPEAVYLTRAGSTQVGTGEMDLTVEARDRFSNPVAGATVVARTADGRLIDSTSTTTGSDGRATFRYETTRETGTVEVTIRLQRADESYEEVTYEFEVEG</sequence>